<dbReference type="SUPFAM" id="SSF47616">
    <property type="entry name" value="GST C-terminal domain-like"/>
    <property type="match status" value="1"/>
</dbReference>
<dbReference type="InterPro" id="IPR036249">
    <property type="entry name" value="Thioredoxin-like_sf"/>
</dbReference>
<proteinExistence type="predicted"/>
<protein>
    <submittedName>
        <fullName evidence="3">Uncharacterized protein</fullName>
    </submittedName>
</protein>
<dbReference type="EMBL" id="MU005961">
    <property type="protein sequence ID" value="KAF2863426.1"/>
    <property type="molecule type" value="Genomic_DNA"/>
</dbReference>
<organism evidence="3 4">
    <name type="scientific">Piedraia hortae CBS 480.64</name>
    <dbReference type="NCBI Taxonomy" id="1314780"/>
    <lineage>
        <taxon>Eukaryota</taxon>
        <taxon>Fungi</taxon>
        <taxon>Dikarya</taxon>
        <taxon>Ascomycota</taxon>
        <taxon>Pezizomycotina</taxon>
        <taxon>Dothideomycetes</taxon>
        <taxon>Dothideomycetidae</taxon>
        <taxon>Capnodiales</taxon>
        <taxon>Piedraiaceae</taxon>
        <taxon>Piedraia</taxon>
    </lineage>
</organism>
<dbReference type="SUPFAM" id="SSF52833">
    <property type="entry name" value="Thioredoxin-like"/>
    <property type="match status" value="1"/>
</dbReference>
<dbReference type="AlphaFoldDB" id="A0A6A7C780"/>
<dbReference type="OrthoDB" id="4951845at2759"/>
<dbReference type="InterPro" id="IPR004045">
    <property type="entry name" value="Glutathione_S-Trfase_N"/>
</dbReference>
<evidence type="ECO:0000259" key="2">
    <source>
        <dbReference type="Pfam" id="PF22041"/>
    </source>
</evidence>
<sequence>MAESNTLIFYDIDSLVKPKSFAPNPAKSRLALSVKNVPFNTEWVELGDITETRKKLKCPAVRKRADGSDYYTLPILRDPASGNIIGDSYEIAVWLEDNYPNSGGHLFPSHFTGEEYESPKIDEPIYVPLTPLDGAKHQNYAHFNIQVDTTFSAFVGLVASGMPLKREVYEGLQDRLKDVSKSDAPVQMDIGGEKRKQLMTDFKDGLESLAKYFQKIDGPYLNGQQATYADMIVGGWLIMMSESMPKVSADEWEDFKTWHGGVFDRLLNALIKDCYKCI</sequence>
<dbReference type="Proteomes" id="UP000799421">
    <property type="component" value="Unassembled WGS sequence"/>
</dbReference>
<dbReference type="Pfam" id="PF13409">
    <property type="entry name" value="GST_N_2"/>
    <property type="match status" value="1"/>
</dbReference>
<keyword evidence="4" id="KW-1185">Reference proteome</keyword>
<dbReference type="InterPro" id="IPR036282">
    <property type="entry name" value="Glutathione-S-Trfase_C_sf"/>
</dbReference>
<feature type="domain" description="GST N-terminal" evidence="1">
    <location>
        <begin position="23"/>
        <end position="97"/>
    </location>
</feature>
<dbReference type="Gene3D" id="3.40.30.10">
    <property type="entry name" value="Glutaredoxin"/>
    <property type="match status" value="1"/>
</dbReference>
<accession>A0A6A7C780</accession>
<gene>
    <name evidence="3" type="ORF">K470DRAFT_255128</name>
</gene>
<dbReference type="InterPro" id="IPR054416">
    <property type="entry name" value="GST_UstS-like_C"/>
</dbReference>
<evidence type="ECO:0000259" key="1">
    <source>
        <dbReference type="Pfam" id="PF13409"/>
    </source>
</evidence>
<dbReference type="Gene3D" id="1.20.1050.10">
    <property type="match status" value="1"/>
</dbReference>
<reference evidence="3" key="1">
    <citation type="journal article" date="2020" name="Stud. Mycol.">
        <title>101 Dothideomycetes genomes: a test case for predicting lifestyles and emergence of pathogens.</title>
        <authorList>
            <person name="Haridas S."/>
            <person name="Albert R."/>
            <person name="Binder M."/>
            <person name="Bloem J."/>
            <person name="Labutti K."/>
            <person name="Salamov A."/>
            <person name="Andreopoulos B."/>
            <person name="Baker S."/>
            <person name="Barry K."/>
            <person name="Bills G."/>
            <person name="Bluhm B."/>
            <person name="Cannon C."/>
            <person name="Castanera R."/>
            <person name="Culley D."/>
            <person name="Daum C."/>
            <person name="Ezra D."/>
            <person name="Gonzalez J."/>
            <person name="Henrissat B."/>
            <person name="Kuo A."/>
            <person name="Liang C."/>
            <person name="Lipzen A."/>
            <person name="Lutzoni F."/>
            <person name="Magnuson J."/>
            <person name="Mondo S."/>
            <person name="Nolan M."/>
            <person name="Ohm R."/>
            <person name="Pangilinan J."/>
            <person name="Park H.-J."/>
            <person name="Ramirez L."/>
            <person name="Alfaro M."/>
            <person name="Sun H."/>
            <person name="Tritt A."/>
            <person name="Yoshinaga Y."/>
            <person name="Zwiers L.-H."/>
            <person name="Turgeon B."/>
            <person name="Goodwin S."/>
            <person name="Spatafora J."/>
            <person name="Crous P."/>
            <person name="Grigoriev I."/>
        </authorList>
    </citation>
    <scope>NUCLEOTIDE SEQUENCE</scope>
    <source>
        <strain evidence="3">CBS 480.64</strain>
    </source>
</reference>
<name>A0A6A7C780_9PEZI</name>
<evidence type="ECO:0000313" key="4">
    <source>
        <dbReference type="Proteomes" id="UP000799421"/>
    </source>
</evidence>
<feature type="domain" description="Glutathione S-transferase UstS-like C-terminal" evidence="2">
    <location>
        <begin position="191"/>
        <end position="270"/>
    </location>
</feature>
<evidence type="ECO:0000313" key="3">
    <source>
        <dbReference type="EMBL" id="KAF2863426.1"/>
    </source>
</evidence>
<dbReference type="Pfam" id="PF22041">
    <property type="entry name" value="GST_C_7"/>
    <property type="match status" value="1"/>
</dbReference>